<dbReference type="NCBIfam" id="TIGR00035">
    <property type="entry name" value="asp_race"/>
    <property type="match status" value="1"/>
</dbReference>
<proteinExistence type="inferred from homology"/>
<accession>A0ABT7V9L2</accession>
<evidence type="ECO:0000256" key="1">
    <source>
        <dbReference type="ARBA" id="ARBA00007847"/>
    </source>
</evidence>
<reference evidence="4" key="1">
    <citation type="submission" date="2023-06" db="EMBL/GenBank/DDBJ databases">
        <title>Identification and characterization of horizontal gene transfer across gut microbiota members of farm animals based on homology search.</title>
        <authorList>
            <person name="Zeman M."/>
            <person name="Kubasova T."/>
            <person name="Jahodarova E."/>
            <person name="Nykrynova M."/>
            <person name="Rychlik I."/>
        </authorList>
    </citation>
    <scope>NUCLEOTIDE SEQUENCE [LARGE SCALE GENOMIC DNA]</scope>
    <source>
        <strain evidence="4">154_Feed</strain>
    </source>
</reference>
<dbReference type="Pfam" id="PF01177">
    <property type="entry name" value="Asp_Glu_race"/>
    <property type="match status" value="1"/>
</dbReference>
<dbReference type="Proteomes" id="UP001529421">
    <property type="component" value="Unassembled WGS sequence"/>
</dbReference>
<dbReference type="InterPro" id="IPR001920">
    <property type="entry name" value="Asp/Glu_race"/>
</dbReference>
<dbReference type="PANTHER" id="PTHR21198:SF7">
    <property type="entry name" value="ASPARTATE-GLUTAMATE RACEMASE FAMILY"/>
    <property type="match status" value="1"/>
</dbReference>
<sequence>MEKQTLGVIGGMGPEATAYFYEQVIQHTRAASDQEHLDMVILSCASMPDRTASIQSGDHDAILSCMRGCVRRLEACDARVIAIPCNTSHYYYDTIQSFTQVPIIHMPRETVRACAQDPAVRRIGIMGTDGTVGAGVYARECERLGIEAVNPSPERQADVMSLIYDDVKAGRTPRLDKLERVLGFFEDARCDRIILACTELSVLNRYRTMPEGTVDAMDVLVRESIVRCGGTYQA</sequence>
<gene>
    <name evidence="3" type="ORF">QUW28_06770</name>
</gene>
<reference evidence="3 4" key="2">
    <citation type="submission" date="2023-06" db="EMBL/GenBank/DDBJ databases">
        <authorList>
            <person name="Zeman M."/>
            <person name="Kubasova T."/>
            <person name="Jahodarova E."/>
            <person name="Nykrynova M."/>
            <person name="Rychlik I."/>
        </authorList>
    </citation>
    <scope>NUCLEOTIDE SEQUENCE [LARGE SCALE GENOMIC DNA]</scope>
    <source>
        <strain evidence="3 4">154_Feed</strain>
    </source>
</reference>
<keyword evidence="4" id="KW-1185">Reference proteome</keyword>
<name>A0ABT7V9L2_9ACTN</name>
<evidence type="ECO:0000256" key="2">
    <source>
        <dbReference type="ARBA" id="ARBA00023235"/>
    </source>
</evidence>
<dbReference type="GO" id="GO:0016853">
    <property type="term" value="F:isomerase activity"/>
    <property type="evidence" value="ECO:0007669"/>
    <property type="project" value="UniProtKB-KW"/>
</dbReference>
<dbReference type="InterPro" id="IPR004380">
    <property type="entry name" value="Asp_race"/>
</dbReference>
<protein>
    <submittedName>
        <fullName evidence="3">Amino acid racemase</fullName>
        <ecNumber evidence="3">5.1.1.-</ecNumber>
    </submittedName>
</protein>
<dbReference type="PANTHER" id="PTHR21198">
    <property type="entry name" value="GLUTAMATE RACEMASE"/>
    <property type="match status" value="1"/>
</dbReference>
<dbReference type="InterPro" id="IPR033134">
    <property type="entry name" value="Asp/Glu_racemase_AS_2"/>
</dbReference>
<evidence type="ECO:0000313" key="4">
    <source>
        <dbReference type="Proteomes" id="UP001529421"/>
    </source>
</evidence>
<dbReference type="Gene3D" id="3.40.50.1860">
    <property type="match status" value="2"/>
</dbReference>
<dbReference type="RefSeq" id="WP_239462427.1">
    <property type="nucleotide sequence ID" value="NZ_JACJKQ010000010.1"/>
</dbReference>
<dbReference type="InterPro" id="IPR015942">
    <property type="entry name" value="Asp/Glu/hydantoin_racemase"/>
</dbReference>
<comment type="caution">
    <text evidence="3">The sequence shown here is derived from an EMBL/GenBank/DDBJ whole genome shotgun (WGS) entry which is preliminary data.</text>
</comment>
<dbReference type="EMBL" id="JAUDDZ010000008">
    <property type="protein sequence ID" value="MDM8275197.1"/>
    <property type="molecule type" value="Genomic_DNA"/>
</dbReference>
<dbReference type="SUPFAM" id="SSF53681">
    <property type="entry name" value="Aspartate/glutamate racemase"/>
    <property type="match status" value="2"/>
</dbReference>
<dbReference type="PROSITE" id="PS00924">
    <property type="entry name" value="ASP_GLU_RACEMASE_2"/>
    <property type="match status" value="1"/>
</dbReference>
<keyword evidence="2 3" id="KW-0413">Isomerase</keyword>
<evidence type="ECO:0000313" key="3">
    <source>
        <dbReference type="EMBL" id="MDM8275197.1"/>
    </source>
</evidence>
<comment type="similarity">
    <text evidence="1">Belongs to the aspartate/glutamate racemases family.</text>
</comment>
<dbReference type="EC" id="5.1.1.-" evidence="3"/>
<organism evidence="3 4">
    <name type="scientific">Enorma phocaeensis</name>
    <dbReference type="NCBI Taxonomy" id="1871019"/>
    <lineage>
        <taxon>Bacteria</taxon>
        <taxon>Bacillati</taxon>
        <taxon>Actinomycetota</taxon>
        <taxon>Coriobacteriia</taxon>
        <taxon>Coriobacteriales</taxon>
        <taxon>Coriobacteriaceae</taxon>
        <taxon>Enorma</taxon>
    </lineage>
</organism>